<protein>
    <recommendedName>
        <fullName evidence="3">DUF38 domain-containing protein</fullName>
    </recommendedName>
</protein>
<dbReference type="HOGENOM" id="CLU_3261040_0_0_1"/>
<organism evidence="2">
    <name type="scientific">Caenorhabditis remanei</name>
    <name type="common">Caenorhabditis vulgaris</name>
    <dbReference type="NCBI Taxonomy" id="31234"/>
    <lineage>
        <taxon>Eukaryota</taxon>
        <taxon>Metazoa</taxon>
        <taxon>Ecdysozoa</taxon>
        <taxon>Nematoda</taxon>
        <taxon>Chromadorea</taxon>
        <taxon>Rhabditida</taxon>
        <taxon>Rhabditina</taxon>
        <taxon>Rhabditomorpha</taxon>
        <taxon>Rhabditoidea</taxon>
        <taxon>Rhabditidae</taxon>
        <taxon>Peloderinae</taxon>
        <taxon>Caenorhabditis</taxon>
    </lineage>
</organism>
<evidence type="ECO:0008006" key="3">
    <source>
        <dbReference type="Google" id="ProtNLM"/>
    </source>
</evidence>
<keyword evidence="2" id="KW-1185">Reference proteome</keyword>
<accession>E3MTD6</accession>
<evidence type="ECO:0000313" key="2">
    <source>
        <dbReference type="Proteomes" id="UP000008281"/>
    </source>
</evidence>
<evidence type="ECO:0000313" key="1">
    <source>
        <dbReference type="EMBL" id="EFP08804.1"/>
    </source>
</evidence>
<name>E3MTD6_CAERE</name>
<gene>
    <name evidence="1" type="ORF">CRE_19869</name>
</gene>
<sequence length="42" mass="4939">MPEKDLVLHVIYYDSKSIIFTRVDIEDVPEVVVMNFDVQIID</sequence>
<dbReference type="InParanoid" id="E3MTD6"/>
<dbReference type="EMBL" id="DS268476">
    <property type="protein sequence ID" value="EFP08804.1"/>
    <property type="molecule type" value="Genomic_DNA"/>
</dbReference>
<reference evidence="1" key="1">
    <citation type="submission" date="2007-07" db="EMBL/GenBank/DDBJ databases">
        <title>PCAP assembly of the Caenorhabditis remanei genome.</title>
        <authorList>
            <consortium name="The Caenorhabditis remanei Sequencing Consortium"/>
            <person name="Wilson R.K."/>
        </authorList>
    </citation>
    <scope>NUCLEOTIDE SEQUENCE [LARGE SCALE GENOMIC DNA]</scope>
    <source>
        <strain evidence="1">PB4641</strain>
    </source>
</reference>
<dbReference type="AlphaFoldDB" id="E3MTD6"/>
<proteinExistence type="predicted"/>
<dbReference type="Proteomes" id="UP000008281">
    <property type="component" value="Unassembled WGS sequence"/>
</dbReference>